<dbReference type="Proteomes" id="UP000278807">
    <property type="component" value="Unassembled WGS sequence"/>
</dbReference>
<sequence length="65" mass="7930">MTKLQSRLVLHQMRLSMLTPQFVQQDHQEDLKLKSNYFVDKWKNFGHFQPSRSEKDYNKPTKFDD</sequence>
<proteinExistence type="predicted"/>
<evidence type="ECO:0000313" key="1">
    <source>
        <dbReference type="EMBL" id="VDO02136.1"/>
    </source>
</evidence>
<reference evidence="1 2" key="1">
    <citation type="submission" date="2018-11" db="EMBL/GenBank/DDBJ databases">
        <authorList>
            <consortium name="Pathogen Informatics"/>
        </authorList>
    </citation>
    <scope>NUCLEOTIDE SEQUENCE [LARGE SCALE GENOMIC DNA]</scope>
</reference>
<protein>
    <submittedName>
        <fullName evidence="1">Uncharacterized protein</fullName>
    </submittedName>
</protein>
<dbReference type="AlphaFoldDB" id="A0A3P7S420"/>
<evidence type="ECO:0000313" key="2">
    <source>
        <dbReference type="Proteomes" id="UP000278807"/>
    </source>
</evidence>
<organism evidence="1 2">
    <name type="scientific">Rodentolepis nana</name>
    <name type="common">Dwarf tapeworm</name>
    <name type="synonym">Hymenolepis nana</name>
    <dbReference type="NCBI Taxonomy" id="102285"/>
    <lineage>
        <taxon>Eukaryota</taxon>
        <taxon>Metazoa</taxon>
        <taxon>Spiralia</taxon>
        <taxon>Lophotrochozoa</taxon>
        <taxon>Platyhelminthes</taxon>
        <taxon>Cestoda</taxon>
        <taxon>Eucestoda</taxon>
        <taxon>Cyclophyllidea</taxon>
        <taxon>Hymenolepididae</taxon>
        <taxon>Rodentolepis</taxon>
    </lineage>
</organism>
<name>A0A3P7S420_RODNA</name>
<dbReference type="EMBL" id="UZAE01006556">
    <property type="protein sequence ID" value="VDO02136.1"/>
    <property type="molecule type" value="Genomic_DNA"/>
</dbReference>
<keyword evidence="2" id="KW-1185">Reference proteome</keyword>
<gene>
    <name evidence="1" type="ORF">HNAJ_LOCUS6276</name>
</gene>
<accession>A0A3P7S420</accession>